<evidence type="ECO:0000256" key="5">
    <source>
        <dbReference type="ARBA" id="ARBA00022692"/>
    </source>
</evidence>
<dbReference type="InterPro" id="IPR049685">
    <property type="entry name" value="Ion_transpt_RnfD_Methano"/>
</dbReference>
<organism evidence="10 11">
    <name type="scientific">Methanosalsum zhilinae (strain DSM 4017 / NBRC 107636 / OCM 62 / WeN5)</name>
    <name type="common">Methanohalophilus zhilinae</name>
    <dbReference type="NCBI Taxonomy" id="679901"/>
    <lineage>
        <taxon>Archaea</taxon>
        <taxon>Methanobacteriati</taxon>
        <taxon>Methanobacteriota</taxon>
        <taxon>Stenosarchaea group</taxon>
        <taxon>Methanomicrobia</taxon>
        <taxon>Methanosarcinales</taxon>
        <taxon>Methanosarcinaceae</taxon>
        <taxon>Methanosalsum</taxon>
    </lineage>
</organism>
<keyword evidence="5 9" id="KW-0812">Transmembrane</keyword>
<dbReference type="STRING" id="679901.Mzhil_0426"/>
<dbReference type="PANTHER" id="PTHR30578:SF0">
    <property type="entry name" value="ION-TRANSLOCATING OXIDOREDUCTASE COMPLEX SUBUNIT D"/>
    <property type="match status" value="1"/>
</dbReference>
<dbReference type="OrthoDB" id="133092at2157"/>
<name>F7XPN1_METZD</name>
<dbReference type="EMBL" id="CP002101">
    <property type="protein sequence ID" value="AEH60301.1"/>
    <property type="molecule type" value="Genomic_DNA"/>
</dbReference>
<evidence type="ECO:0000256" key="4">
    <source>
        <dbReference type="ARBA" id="ARBA00022643"/>
    </source>
</evidence>
<keyword evidence="8 9" id="KW-0472">Membrane</keyword>
<dbReference type="GO" id="GO:0005886">
    <property type="term" value="C:plasma membrane"/>
    <property type="evidence" value="ECO:0007669"/>
    <property type="project" value="TreeGrafter"/>
</dbReference>
<evidence type="ECO:0000256" key="2">
    <source>
        <dbReference type="ARBA" id="ARBA00022553"/>
    </source>
</evidence>
<keyword evidence="1" id="KW-0813">Transport</keyword>
<dbReference type="Proteomes" id="UP000006622">
    <property type="component" value="Chromosome"/>
</dbReference>
<feature type="transmembrane region" description="Helical" evidence="9">
    <location>
        <begin position="233"/>
        <end position="249"/>
    </location>
</feature>
<feature type="transmembrane region" description="Helical" evidence="9">
    <location>
        <begin position="21"/>
        <end position="38"/>
    </location>
</feature>
<feature type="transmembrane region" description="Helical" evidence="9">
    <location>
        <begin position="205"/>
        <end position="221"/>
    </location>
</feature>
<evidence type="ECO:0000256" key="3">
    <source>
        <dbReference type="ARBA" id="ARBA00022630"/>
    </source>
</evidence>
<proteinExistence type="predicted"/>
<keyword evidence="2" id="KW-0597">Phosphoprotein</keyword>
<feature type="transmembrane region" description="Helical" evidence="9">
    <location>
        <begin position="44"/>
        <end position="61"/>
    </location>
</feature>
<keyword evidence="3" id="KW-0285">Flavoprotein</keyword>
<evidence type="ECO:0000313" key="10">
    <source>
        <dbReference type="EMBL" id="AEH60301.1"/>
    </source>
</evidence>
<gene>
    <name evidence="10" type="ordered locus">Mzhil_0426</name>
</gene>
<evidence type="ECO:0000313" key="11">
    <source>
        <dbReference type="Proteomes" id="UP000006622"/>
    </source>
</evidence>
<dbReference type="Pfam" id="PF03116">
    <property type="entry name" value="NQR2_RnfD_RnfE"/>
    <property type="match status" value="1"/>
</dbReference>
<feature type="transmembrane region" description="Helical" evidence="9">
    <location>
        <begin position="118"/>
        <end position="136"/>
    </location>
</feature>
<evidence type="ECO:0000256" key="7">
    <source>
        <dbReference type="ARBA" id="ARBA00022989"/>
    </source>
</evidence>
<evidence type="ECO:0000256" key="6">
    <source>
        <dbReference type="ARBA" id="ARBA00022967"/>
    </source>
</evidence>
<dbReference type="InterPro" id="IPR004338">
    <property type="entry name" value="NqrB/RnfD"/>
</dbReference>
<dbReference type="PANTHER" id="PTHR30578">
    <property type="entry name" value="ELECTRON TRANSPORT COMPLEX PROTEIN RNFD"/>
    <property type="match status" value="1"/>
</dbReference>
<evidence type="ECO:0000256" key="1">
    <source>
        <dbReference type="ARBA" id="ARBA00022448"/>
    </source>
</evidence>
<reference evidence="10 11" key="1">
    <citation type="submission" date="2010-07" db="EMBL/GenBank/DDBJ databases">
        <title>The complete genome of Methanosalsum zhilinae DSM 4017.</title>
        <authorList>
            <consortium name="US DOE Joint Genome Institute (JGI-PGF)"/>
            <person name="Lucas S."/>
            <person name="Copeland A."/>
            <person name="Lapidus A."/>
            <person name="Glavina del Rio T."/>
            <person name="Dalin E."/>
            <person name="Tice H."/>
            <person name="Bruce D."/>
            <person name="Goodwin L."/>
            <person name="Pitluck S."/>
            <person name="Kyrpides N."/>
            <person name="Mavromatis K."/>
            <person name="Ovchinnikova G."/>
            <person name="Daligault H."/>
            <person name="Detter J.C."/>
            <person name="Han C."/>
            <person name="Tapia R."/>
            <person name="Larimer F."/>
            <person name="Land M."/>
            <person name="Hauser L."/>
            <person name="Markowitz V."/>
            <person name="Cheng J.-F."/>
            <person name="Hugenholtz P."/>
            <person name="Woyke T."/>
            <person name="Wu D."/>
            <person name="Spring S."/>
            <person name="Schueler E."/>
            <person name="Brambilla E."/>
            <person name="Klenk H.-P."/>
            <person name="Eisen J.A."/>
        </authorList>
    </citation>
    <scope>NUCLEOTIDE SEQUENCE [LARGE SCALE GENOMIC DNA]</scope>
    <source>
        <strain evidence="11">DSM 4017 / NBRC 107636 / OCM 62 / WeN5</strain>
    </source>
</reference>
<sequence>MSYTISAPPHKKMDINVDKIMWAKIFVLVPVSIISIYFFGIPALWIIIASVLTAVIAEASIQKIFDKKSTIKDGNAVLIGLMLALLIPPEAPIWIPIVGAAFAIIIGKHAFGGLGSYLFNPVLASWIFLMIAWTAHMTPLSFPYTEQFSDLLLETGAGFLVDVSPIALIGGLYLIYRRYVEWRIPVAFFATTLLLAFVAGENISFVITGVFIFGVLFLATDSSTSPVTKDGRLYYGILCGLLTFIYGYFSVNYAYATIYGIFLANCVTAFVDKSTFPKEYGSPSFIENIYNKLKQAIGRRGSTSDE</sequence>
<dbReference type="GO" id="GO:0055085">
    <property type="term" value="P:transmembrane transport"/>
    <property type="evidence" value="ECO:0007669"/>
    <property type="project" value="InterPro"/>
</dbReference>
<dbReference type="HOGENOM" id="CLU_042020_1_0_2"/>
<accession>F7XPN1</accession>
<dbReference type="KEGG" id="mzh:Mzhil_0426"/>
<keyword evidence="4" id="KW-0288">FMN</keyword>
<protein>
    <submittedName>
        <fullName evidence="10">NQR2 and RnfD family protein</fullName>
    </submittedName>
</protein>
<dbReference type="AlphaFoldDB" id="F7XPN1"/>
<keyword evidence="11" id="KW-1185">Reference proteome</keyword>
<keyword evidence="6" id="KW-1278">Translocase</keyword>
<evidence type="ECO:0000256" key="9">
    <source>
        <dbReference type="SAM" id="Phobius"/>
    </source>
</evidence>
<feature type="transmembrane region" description="Helical" evidence="9">
    <location>
        <begin position="156"/>
        <end position="175"/>
    </location>
</feature>
<dbReference type="NCBIfam" id="NF041838">
    <property type="entry name" value="rnfD_Methano"/>
    <property type="match status" value="1"/>
</dbReference>
<feature type="transmembrane region" description="Helical" evidence="9">
    <location>
        <begin position="70"/>
        <end position="87"/>
    </location>
</feature>
<keyword evidence="7 9" id="KW-1133">Transmembrane helix</keyword>
<dbReference type="GeneID" id="10822031"/>
<dbReference type="RefSeq" id="WP_013897740.1">
    <property type="nucleotide sequence ID" value="NC_015676.1"/>
</dbReference>
<evidence type="ECO:0000256" key="8">
    <source>
        <dbReference type="ARBA" id="ARBA00023136"/>
    </source>
</evidence>